<comment type="caution">
    <text evidence="3">The sequence shown here is derived from an EMBL/GenBank/DDBJ whole genome shotgun (WGS) entry which is preliminary data.</text>
</comment>
<dbReference type="EMBL" id="JAGKQQ010000001">
    <property type="protein sequence ID" value="MBP3954112.1"/>
    <property type="molecule type" value="Genomic_DNA"/>
</dbReference>
<dbReference type="InterPro" id="IPR045584">
    <property type="entry name" value="Pilin-like"/>
</dbReference>
<dbReference type="InterPro" id="IPR027558">
    <property type="entry name" value="Pre_pil_HX9DG_C"/>
</dbReference>
<proteinExistence type="predicted"/>
<dbReference type="PANTHER" id="PTHR30093:SF2">
    <property type="entry name" value="TYPE II SECRETION SYSTEM PROTEIN H"/>
    <property type="match status" value="1"/>
</dbReference>
<dbReference type="SUPFAM" id="SSF54523">
    <property type="entry name" value="Pili subunits"/>
    <property type="match status" value="1"/>
</dbReference>
<keyword evidence="1" id="KW-1133">Transmembrane helix</keyword>
<dbReference type="NCBIfam" id="TIGR04294">
    <property type="entry name" value="pre_pil_HX9DG"/>
    <property type="match status" value="1"/>
</dbReference>
<dbReference type="InterPro" id="IPR011453">
    <property type="entry name" value="DUF1559"/>
</dbReference>
<dbReference type="InterPro" id="IPR012902">
    <property type="entry name" value="N_methyl_site"/>
</dbReference>
<organism evidence="3 4">
    <name type="scientific">Gemmata palustris</name>
    <dbReference type="NCBI Taxonomy" id="2822762"/>
    <lineage>
        <taxon>Bacteria</taxon>
        <taxon>Pseudomonadati</taxon>
        <taxon>Planctomycetota</taxon>
        <taxon>Planctomycetia</taxon>
        <taxon>Gemmatales</taxon>
        <taxon>Gemmataceae</taxon>
        <taxon>Gemmata</taxon>
    </lineage>
</organism>
<keyword evidence="4" id="KW-1185">Reference proteome</keyword>
<dbReference type="Proteomes" id="UP000676565">
    <property type="component" value="Unassembled WGS sequence"/>
</dbReference>
<keyword evidence="1" id="KW-0472">Membrane</keyword>
<feature type="transmembrane region" description="Helical" evidence="1">
    <location>
        <begin position="12"/>
        <end position="35"/>
    </location>
</feature>
<protein>
    <submittedName>
        <fullName evidence="3">DUF1559 domain-containing protein</fullName>
    </submittedName>
</protein>
<accession>A0ABS5BK83</accession>
<dbReference type="Gene3D" id="3.30.700.10">
    <property type="entry name" value="Glycoprotein, Type 4 Pilin"/>
    <property type="match status" value="1"/>
</dbReference>
<evidence type="ECO:0000313" key="3">
    <source>
        <dbReference type="EMBL" id="MBP3954112.1"/>
    </source>
</evidence>
<dbReference type="Pfam" id="PF07596">
    <property type="entry name" value="SBP_bac_10"/>
    <property type="match status" value="1"/>
</dbReference>
<reference evidence="3 4" key="1">
    <citation type="submission" date="2021-04" db="EMBL/GenBank/DDBJ databases">
        <authorList>
            <person name="Ivanova A."/>
        </authorList>
    </citation>
    <scope>NUCLEOTIDE SEQUENCE [LARGE SCALE GENOMIC DNA]</scope>
    <source>
        <strain evidence="3 4">G18</strain>
    </source>
</reference>
<name>A0ABS5BK83_9BACT</name>
<feature type="domain" description="DUF1559" evidence="2">
    <location>
        <begin position="36"/>
        <end position="297"/>
    </location>
</feature>
<evidence type="ECO:0000259" key="2">
    <source>
        <dbReference type="Pfam" id="PF07596"/>
    </source>
</evidence>
<dbReference type="PANTHER" id="PTHR30093">
    <property type="entry name" value="GENERAL SECRETION PATHWAY PROTEIN G"/>
    <property type="match status" value="1"/>
</dbReference>
<evidence type="ECO:0000313" key="4">
    <source>
        <dbReference type="Proteomes" id="UP000676565"/>
    </source>
</evidence>
<evidence type="ECO:0000256" key="1">
    <source>
        <dbReference type="SAM" id="Phobius"/>
    </source>
</evidence>
<dbReference type="Pfam" id="PF07963">
    <property type="entry name" value="N_methyl"/>
    <property type="match status" value="1"/>
</dbReference>
<keyword evidence="1" id="KW-0812">Transmembrane</keyword>
<dbReference type="NCBIfam" id="TIGR02532">
    <property type="entry name" value="IV_pilin_GFxxxE"/>
    <property type="match status" value="1"/>
</dbReference>
<sequence length="328" mass="35579">MRVPFVRPRRAFTLIELLVVIAIIAILIGLLLPAVQKVREAAARMSCTNNSKQLGLAMHNYHDANQRFPSRYDYQYSYTAAPYSYSYSGNGNWISQIKAYFEQDKAAYNNSLKMIQCPSHPLAGQQYSDNSYGLAFYVSVYENSASLNPTGSNTGTGGSYVYNYSYPNDTSVIATTTYNYTYTPSPYSITLKYGSGIPITGVTDGTSNTLALGERGPAPDKYWGWWTLSGRDTSSPVRATTNFYPYQTGYTAGPECVPPTLPAPASLTNFCQFATLNSSHTGGSNFVFADGHVAFLTFAAGNTLIADGTKTVLEALASRASGELATGN</sequence>
<dbReference type="RefSeq" id="WP_210661714.1">
    <property type="nucleotide sequence ID" value="NZ_JAGKQQ010000001.1"/>
</dbReference>
<gene>
    <name evidence="3" type="ORF">J8F10_02220</name>
</gene>